<gene>
    <name evidence="8" type="ORF">OF122_11750</name>
</gene>
<dbReference type="PANTHER" id="PTHR30532">
    <property type="entry name" value="IRON III DICITRATE-BINDING PERIPLASMIC PROTEIN"/>
    <property type="match status" value="1"/>
</dbReference>
<keyword evidence="4" id="KW-0410">Iron transport</keyword>
<reference evidence="8" key="1">
    <citation type="submission" date="2022-10" db="EMBL/GenBank/DDBJ databases">
        <title>YIM 151497 complete genome.</title>
        <authorList>
            <person name="Chen X."/>
        </authorList>
    </citation>
    <scope>NUCLEOTIDE SEQUENCE</scope>
    <source>
        <strain evidence="8">YIM 151497</strain>
    </source>
</reference>
<dbReference type="InterPro" id="IPR033870">
    <property type="entry name" value="FatB"/>
</dbReference>
<evidence type="ECO:0000259" key="7">
    <source>
        <dbReference type="PROSITE" id="PS50983"/>
    </source>
</evidence>
<accession>A0ABY6IJG4</accession>
<comment type="subcellular location">
    <subcellularLocation>
        <location evidence="1">Cell envelope</location>
    </subcellularLocation>
</comment>
<dbReference type="Gene3D" id="3.40.50.1980">
    <property type="entry name" value="Nitrogenase molybdenum iron protein domain"/>
    <property type="match status" value="2"/>
</dbReference>
<dbReference type="EMBL" id="CP107716">
    <property type="protein sequence ID" value="UYQ70741.1"/>
    <property type="molecule type" value="Genomic_DNA"/>
</dbReference>
<dbReference type="RefSeq" id="WP_264224429.1">
    <property type="nucleotide sequence ID" value="NZ_CP107716.1"/>
</dbReference>
<evidence type="ECO:0000313" key="9">
    <source>
        <dbReference type="Proteomes" id="UP001163882"/>
    </source>
</evidence>
<evidence type="ECO:0000256" key="3">
    <source>
        <dbReference type="ARBA" id="ARBA00022448"/>
    </source>
</evidence>
<proteinExistence type="inferred from homology"/>
<dbReference type="Proteomes" id="UP001163882">
    <property type="component" value="Chromosome"/>
</dbReference>
<evidence type="ECO:0000256" key="1">
    <source>
        <dbReference type="ARBA" id="ARBA00004196"/>
    </source>
</evidence>
<sequence length="310" mass="33064">MNSSNYLRTATAVLALAASLALTAGASAQEITAEHAQGETVLPSVPEKIFSFDLGTIDTLNAIGVEVDGVPDASFPEHLSQYRDALKIGSLFEPDYELVNAEQPDVIFVAGRSSSVYPQLSEIAPTLDLSVDWTDFPATIKQRSETLGEIFGKQAEVAELIAGIDANIAAVQEIAPTAGNALFISISGGRISAFGPGSRFGWVHDDLGIVPVIEDVEEATHGEAVSFEFLLETDPDWLFVLDRDAAVGTAEGAQPAQQVLDNDLVHQMKAWQNDQVVYVNPVNFYIVNGGLFTLNEMIVEVGSAIGADVQ</sequence>
<comment type="similarity">
    <text evidence="2">Belongs to the bacterial solute-binding protein 8 family.</text>
</comment>
<evidence type="ECO:0000256" key="4">
    <source>
        <dbReference type="ARBA" id="ARBA00022496"/>
    </source>
</evidence>
<keyword evidence="3" id="KW-0813">Transport</keyword>
<evidence type="ECO:0000256" key="6">
    <source>
        <dbReference type="SAM" id="SignalP"/>
    </source>
</evidence>
<feature type="chain" id="PRO_5045661712" evidence="6">
    <location>
        <begin position="29"/>
        <end position="310"/>
    </location>
</feature>
<keyword evidence="9" id="KW-1185">Reference proteome</keyword>
<keyword evidence="5 6" id="KW-0732">Signal</keyword>
<dbReference type="PANTHER" id="PTHR30532:SF28">
    <property type="entry name" value="PETROBACTIN-BINDING PROTEIN YCLQ"/>
    <property type="match status" value="1"/>
</dbReference>
<name>A0ABY6IJG4_9HYPH</name>
<keyword evidence="4" id="KW-0406">Ion transport</keyword>
<evidence type="ECO:0000256" key="2">
    <source>
        <dbReference type="ARBA" id="ARBA00008814"/>
    </source>
</evidence>
<evidence type="ECO:0000256" key="5">
    <source>
        <dbReference type="ARBA" id="ARBA00022729"/>
    </source>
</evidence>
<keyword evidence="4" id="KW-0408">Iron</keyword>
<dbReference type="Pfam" id="PF01497">
    <property type="entry name" value="Peripla_BP_2"/>
    <property type="match status" value="1"/>
</dbReference>
<feature type="domain" description="Fe/B12 periplasmic-binding" evidence="7">
    <location>
        <begin position="48"/>
        <end position="309"/>
    </location>
</feature>
<dbReference type="InterPro" id="IPR051313">
    <property type="entry name" value="Bact_iron-sidero_bind"/>
</dbReference>
<feature type="signal peptide" evidence="6">
    <location>
        <begin position="1"/>
        <end position="28"/>
    </location>
</feature>
<protein>
    <submittedName>
        <fullName evidence="8">Siderophore ABC transporter substrate-binding protein</fullName>
    </submittedName>
</protein>
<evidence type="ECO:0000313" key="8">
    <source>
        <dbReference type="EMBL" id="UYQ70741.1"/>
    </source>
</evidence>
<dbReference type="SUPFAM" id="SSF53807">
    <property type="entry name" value="Helical backbone' metal receptor"/>
    <property type="match status" value="1"/>
</dbReference>
<dbReference type="PROSITE" id="PS50983">
    <property type="entry name" value="FE_B12_PBP"/>
    <property type="match status" value="1"/>
</dbReference>
<organism evidence="8 9">
    <name type="scientific">Pelagibacterium flavum</name>
    <dbReference type="NCBI Taxonomy" id="2984530"/>
    <lineage>
        <taxon>Bacteria</taxon>
        <taxon>Pseudomonadati</taxon>
        <taxon>Pseudomonadota</taxon>
        <taxon>Alphaproteobacteria</taxon>
        <taxon>Hyphomicrobiales</taxon>
        <taxon>Devosiaceae</taxon>
        <taxon>Pelagibacterium</taxon>
    </lineage>
</organism>
<dbReference type="CDD" id="cd01140">
    <property type="entry name" value="FatB"/>
    <property type="match status" value="1"/>
</dbReference>
<dbReference type="InterPro" id="IPR002491">
    <property type="entry name" value="ABC_transptr_periplasmic_BD"/>
</dbReference>